<evidence type="ECO:0000256" key="5">
    <source>
        <dbReference type="ARBA" id="ARBA00022786"/>
    </source>
</evidence>
<dbReference type="AlphaFoldDB" id="A0A7D9DI12"/>
<dbReference type="PROSITE" id="PS51157">
    <property type="entry name" value="ZF_UBR"/>
    <property type="match status" value="1"/>
</dbReference>
<dbReference type="PANTHER" id="PTHR22990:SF20">
    <property type="entry name" value="F-BOX ONLY PROTEIN 11"/>
    <property type="match status" value="1"/>
</dbReference>
<sequence>MPSNEMSFKRMATRSSPRRCVLERTAVSRKGSISLVKTARSCKDNQLDRSEIIKTSVRHANCVSSRAKRSCTLGRSRISEQSRKGHTSTPYFQCQLPDEVLLNLFSFLPAKDICTLACVCQRFVKICKDSTLWEQLYKSTFGLDYLLKRNNRGLYERIPHGALTKDSWHEAFISFYHSHHVVCKESQKKCEHVQYHSSLEEAIKCVPENGIIIVHPGIYREELVIKKTVTIIGAGSEDKPEVTIEGSNATVVKFVSGSSTSYIRNISIKYVGGDGASSRPSCLDIGSDCSATIHRCNVASKANAGSTVYVHGKNARPRVINCSITDSENVGIFISNNAQGIYENNEISNNKLAGVWVKNGGNPIMRNNKVHHGRDVGFFIFDNGQGYYDGNDVFSNRIAGFEIRTGGNPTVVRCKIHHGLTGGIYVHDEGRGQFLENKIYANTFAGVWVTSRSNPTIRENEIFSGQQGGVYVFGDGRGVIENNNIHSNALAGIQIRSQSNPVVRHNKIHHGLHGGIYVHEGGLGLIENNEIYSNTLAGIWVTTGSSPVMRNNRIHSGKQVGVYFYDNGAGVLEDNEIFNHKYSGIQIRTSSNPVVRRNKIWGGQNGGVLVYNQGRGLLEENEIFDNAMAGVWIKTESDPILRRNKIHDGQEGGICIFNGGKGFLENNDIFRNALTGVLISSSSFPVLRGNRIFEGGTTGIEITNGAGGVLESNEIFNNKFSGICLATGVKPQLSNNITYDNKEVIKSTIESGCCLYTVSGNTCYPMHDFYRCNTCGRLENFAICVNCVKQCHQGHNVEFVRRDRFFCDCGAGSTGTPCQLLNKDSSLAQKSSTEHQSMRTMITRSKSRVNSRCGCDVTSGVWHNFENTQKVNTATESS</sequence>
<dbReference type="InterPro" id="IPR006633">
    <property type="entry name" value="Carb-bd_sugar_hydrolysis-dom"/>
</dbReference>
<dbReference type="GO" id="GO:0006511">
    <property type="term" value="P:ubiquitin-dependent protein catabolic process"/>
    <property type="evidence" value="ECO:0007669"/>
    <property type="project" value="TreeGrafter"/>
</dbReference>
<gene>
    <name evidence="7" type="ORF">PACLA_8A005542</name>
</gene>
<dbReference type="Pfam" id="PF13229">
    <property type="entry name" value="Beta_helix"/>
    <property type="match status" value="2"/>
</dbReference>
<dbReference type="InterPro" id="IPR012334">
    <property type="entry name" value="Pectin_lyas_fold"/>
</dbReference>
<keyword evidence="6" id="KW-0862">Zinc</keyword>
<evidence type="ECO:0000313" key="7">
    <source>
        <dbReference type="EMBL" id="CAB3986256.1"/>
    </source>
</evidence>
<dbReference type="SMART" id="SM00722">
    <property type="entry name" value="CASH"/>
    <property type="match status" value="3"/>
</dbReference>
<dbReference type="InterPro" id="IPR003126">
    <property type="entry name" value="Znf_UBR"/>
</dbReference>
<dbReference type="SMART" id="SM00256">
    <property type="entry name" value="FBOX"/>
    <property type="match status" value="1"/>
</dbReference>
<dbReference type="GO" id="GO:0008270">
    <property type="term" value="F:zinc ion binding"/>
    <property type="evidence" value="ECO:0007669"/>
    <property type="project" value="UniProtKB-KW"/>
</dbReference>
<evidence type="ECO:0000313" key="8">
    <source>
        <dbReference type="Proteomes" id="UP001152795"/>
    </source>
</evidence>
<evidence type="ECO:0000256" key="3">
    <source>
        <dbReference type="ARBA" id="ARBA00022737"/>
    </source>
</evidence>
<dbReference type="CDD" id="cd19676">
    <property type="entry name" value="UBR-box_UBR6_FBXO11"/>
    <property type="match status" value="1"/>
</dbReference>
<dbReference type="InterPro" id="IPR036047">
    <property type="entry name" value="F-box-like_dom_sf"/>
</dbReference>
<comment type="pathway">
    <text evidence="1">Protein modification; protein ubiquitination.</text>
</comment>
<dbReference type="PANTHER" id="PTHR22990">
    <property type="entry name" value="F-BOX ONLY PROTEIN"/>
    <property type="match status" value="1"/>
</dbReference>
<keyword evidence="3" id="KW-0677">Repeat</keyword>
<keyword evidence="8" id="KW-1185">Reference proteome</keyword>
<evidence type="ECO:0000256" key="1">
    <source>
        <dbReference type="ARBA" id="ARBA00004906"/>
    </source>
</evidence>
<dbReference type="InterPro" id="IPR051550">
    <property type="entry name" value="SCF-Subunits/Alg-Epimerases"/>
</dbReference>
<dbReference type="PROSITE" id="PS50181">
    <property type="entry name" value="FBOX"/>
    <property type="match status" value="1"/>
</dbReference>
<dbReference type="Pfam" id="PF02207">
    <property type="entry name" value="zf-UBR"/>
    <property type="match status" value="1"/>
</dbReference>
<accession>A0A7D9DI12</accession>
<dbReference type="SUPFAM" id="SSF51126">
    <property type="entry name" value="Pectin lyase-like"/>
    <property type="match status" value="3"/>
</dbReference>
<evidence type="ECO:0000256" key="2">
    <source>
        <dbReference type="ARBA" id="ARBA00022723"/>
    </source>
</evidence>
<dbReference type="InterPro" id="IPR047504">
    <property type="entry name" value="FBXO11_UBR-box"/>
</dbReference>
<dbReference type="OrthoDB" id="427974at2759"/>
<dbReference type="NCBIfam" id="TIGR03804">
    <property type="entry name" value="para_beta_helix"/>
    <property type="match status" value="7"/>
</dbReference>
<reference evidence="7" key="1">
    <citation type="submission" date="2020-04" db="EMBL/GenBank/DDBJ databases">
        <authorList>
            <person name="Alioto T."/>
            <person name="Alioto T."/>
            <person name="Gomez Garrido J."/>
        </authorList>
    </citation>
    <scope>NUCLEOTIDE SEQUENCE</scope>
    <source>
        <strain evidence="7">A484AB</strain>
    </source>
</reference>
<comment type="caution">
    <text evidence="7">The sequence shown here is derived from an EMBL/GenBank/DDBJ whole genome shotgun (WGS) entry which is preliminary data.</text>
</comment>
<dbReference type="FunFam" id="2.160.20.10:FF:000175">
    <property type="entry name" value="Zinc finger protein"/>
    <property type="match status" value="1"/>
</dbReference>
<dbReference type="InterPro" id="IPR022441">
    <property type="entry name" value="Para_beta_helix_rpt-2"/>
</dbReference>
<keyword evidence="4" id="KW-0863">Zinc-finger</keyword>
<dbReference type="InterPro" id="IPR006626">
    <property type="entry name" value="PbH1"/>
</dbReference>
<keyword evidence="5" id="KW-0833">Ubl conjugation pathway</keyword>
<dbReference type="GO" id="GO:0042981">
    <property type="term" value="P:regulation of apoptotic process"/>
    <property type="evidence" value="ECO:0007669"/>
    <property type="project" value="TreeGrafter"/>
</dbReference>
<dbReference type="SMART" id="SM00396">
    <property type="entry name" value="ZnF_UBR1"/>
    <property type="match status" value="1"/>
</dbReference>
<protein>
    <submittedName>
        <fullName evidence="7">F-box only 11-like</fullName>
    </submittedName>
</protein>
<dbReference type="EMBL" id="CACRXK020000989">
    <property type="protein sequence ID" value="CAB3986256.1"/>
    <property type="molecule type" value="Genomic_DNA"/>
</dbReference>
<dbReference type="InterPro" id="IPR001810">
    <property type="entry name" value="F-box_dom"/>
</dbReference>
<dbReference type="SMART" id="SM00710">
    <property type="entry name" value="PbH1"/>
    <property type="match status" value="19"/>
</dbReference>
<dbReference type="SUPFAM" id="SSF81383">
    <property type="entry name" value="F-box domain"/>
    <property type="match status" value="1"/>
</dbReference>
<dbReference type="Gene3D" id="2.160.20.10">
    <property type="entry name" value="Single-stranded right-handed beta-helix, Pectin lyase-like"/>
    <property type="match status" value="3"/>
</dbReference>
<dbReference type="Pfam" id="PF12937">
    <property type="entry name" value="F-box-like"/>
    <property type="match status" value="1"/>
</dbReference>
<keyword evidence="2" id="KW-0479">Metal-binding</keyword>
<name>A0A7D9DI12_PARCT</name>
<dbReference type="InterPro" id="IPR039448">
    <property type="entry name" value="Beta_helix"/>
</dbReference>
<evidence type="ECO:0000256" key="4">
    <source>
        <dbReference type="ARBA" id="ARBA00022771"/>
    </source>
</evidence>
<organism evidence="7 8">
    <name type="scientific">Paramuricea clavata</name>
    <name type="common">Red gorgonian</name>
    <name type="synonym">Violescent sea-whip</name>
    <dbReference type="NCBI Taxonomy" id="317549"/>
    <lineage>
        <taxon>Eukaryota</taxon>
        <taxon>Metazoa</taxon>
        <taxon>Cnidaria</taxon>
        <taxon>Anthozoa</taxon>
        <taxon>Octocorallia</taxon>
        <taxon>Malacalcyonacea</taxon>
        <taxon>Plexauridae</taxon>
        <taxon>Paramuricea</taxon>
    </lineage>
</organism>
<dbReference type="FunFam" id="2.160.20.10:FF:000035">
    <property type="entry name" value="F-box only protein 11"/>
    <property type="match status" value="1"/>
</dbReference>
<proteinExistence type="predicted"/>
<dbReference type="InterPro" id="IPR011050">
    <property type="entry name" value="Pectin_lyase_fold/virulence"/>
</dbReference>
<dbReference type="Proteomes" id="UP001152795">
    <property type="component" value="Unassembled WGS sequence"/>
</dbReference>
<evidence type="ECO:0000256" key="6">
    <source>
        <dbReference type="ARBA" id="ARBA00022833"/>
    </source>
</evidence>
<dbReference type="Gene3D" id="1.20.1280.50">
    <property type="match status" value="1"/>
</dbReference>